<proteinExistence type="predicted"/>
<gene>
    <name evidence="1" type="ORF">Fcan01_24079</name>
</gene>
<dbReference type="EMBL" id="LNIX01000030">
    <property type="protein sequence ID" value="OXA41224.1"/>
    <property type="molecule type" value="Genomic_DNA"/>
</dbReference>
<name>A0A226D8N2_FOLCA</name>
<reference evidence="1 2" key="1">
    <citation type="submission" date="2015-12" db="EMBL/GenBank/DDBJ databases">
        <title>The genome of Folsomia candida.</title>
        <authorList>
            <person name="Faddeeva A."/>
            <person name="Derks M.F."/>
            <person name="Anvar Y."/>
            <person name="Smit S."/>
            <person name="Van Straalen N."/>
            <person name="Roelofs D."/>
        </authorList>
    </citation>
    <scope>NUCLEOTIDE SEQUENCE [LARGE SCALE GENOMIC DNA]</scope>
    <source>
        <strain evidence="1 2">VU population</strain>
        <tissue evidence="1">Whole body</tissue>
    </source>
</reference>
<protein>
    <submittedName>
        <fullName evidence="1">Uncharacterized protein</fullName>
    </submittedName>
</protein>
<organism evidence="1 2">
    <name type="scientific">Folsomia candida</name>
    <name type="common">Springtail</name>
    <dbReference type="NCBI Taxonomy" id="158441"/>
    <lineage>
        <taxon>Eukaryota</taxon>
        <taxon>Metazoa</taxon>
        <taxon>Ecdysozoa</taxon>
        <taxon>Arthropoda</taxon>
        <taxon>Hexapoda</taxon>
        <taxon>Collembola</taxon>
        <taxon>Entomobryomorpha</taxon>
        <taxon>Isotomoidea</taxon>
        <taxon>Isotomidae</taxon>
        <taxon>Proisotominae</taxon>
        <taxon>Folsomia</taxon>
    </lineage>
</organism>
<dbReference type="AlphaFoldDB" id="A0A226D8N2"/>
<sequence>MSHYCTFPSCNSIYEHKTHRFFLFPSSEERLEDTEKGETGPFLNRTPLSYGQLLKSEVKLVFHDINEPFGESFFTSLNLVETNVIRNLVRKLKEIPRVNAFLEIDENLKCKKHRRQMLELFLRARVYGYFKQRSDEMHCMNSKQNMEQDIIML</sequence>
<accession>A0A226D8N2</accession>
<evidence type="ECO:0000313" key="1">
    <source>
        <dbReference type="EMBL" id="OXA41224.1"/>
    </source>
</evidence>
<evidence type="ECO:0000313" key="2">
    <source>
        <dbReference type="Proteomes" id="UP000198287"/>
    </source>
</evidence>
<comment type="caution">
    <text evidence="1">The sequence shown here is derived from an EMBL/GenBank/DDBJ whole genome shotgun (WGS) entry which is preliminary data.</text>
</comment>
<dbReference type="Proteomes" id="UP000198287">
    <property type="component" value="Unassembled WGS sequence"/>
</dbReference>
<keyword evidence="2" id="KW-1185">Reference proteome</keyword>